<evidence type="ECO:0000313" key="1">
    <source>
        <dbReference type="Proteomes" id="UP001732720"/>
    </source>
</evidence>
<proteinExistence type="predicted"/>
<organism evidence="1 2">
    <name type="scientific">Castor canadensis</name>
    <name type="common">American beaver</name>
    <dbReference type="NCBI Taxonomy" id="51338"/>
    <lineage>
        <taxon>Eukaryota</taxon>
        <taxon>Metazoa</taxon>
        <taxon>Chordata</taxon>
        <taxon>Craniata</taxon>
        <taxon>Vertebrata</taxon>
        <taxon>Euteleostomi</taxon>
        <taxon>Mammalia</taxon>
        <taxon>Eutheria</taxon>
        <taxon>Euarchontoglires</taxon>
        <taxon>Glires</taxon>
        <taxon>Rodentia</taxon>
        <taxon>Castorimorpha</taxon>
        <taxon>Castoridae</taxon>
        <taxon>Castor</taxon>
    </lineage>
</organism>
<name>A0AC58MRY3_CASCN</name>
<keyword evidence="1" id="KW-1185">Reference proteome</keyword>
<accession>A0AC58MRY3</accession>
<reference evidence="2" key="1">
    <citation type="submission" date="2025-08" db="UniProtKB">
        <authorList>
            <consortium name="RefSeq"/>
        </authorList>
    </citation>
    <scope>IDENTIFICATION</scope>
</reference>
<gene>
    <name evidence="2" type="primary">Magohb</name>
</gene>
<dbReference type="Proteomes" id="UP001732720">
    <property type="component" value="Chromosome 6"/>
</dbReference>
<protein>
    <submittedName>
        <fullName evidence="2">Protein mago nashi homolog 2 isoform X1</fullName>
    </submittedName>
</protein>
<dbReference type="RefSeq" id="XP_073932153.1">
    <property type="nucleotide sequence ID" value="XM_074076052.1"/>
</dbReference>
<evidence type="ECO:0000313" key="2">
    <source>
        <dbReference type="RefSeq" id="XP_073932153.1"/>
    </source>
</evidence>
<sequence>MAQIQMSGQEVTYSTLRFLQSSPESQNTLRTDATQKPRKADGKEFSVPWHLITMTLGMLCLLLLITITVLVIKKKHEQEFLENLQQKYLILQVDNNLKEQLLKNKSLECDTLKNTSCQPKMKLESFCTEKTRYCGKNKDAPKSLENTKGKLCGHWSCLGVKCYYFVKEFKDWKGCKQMCQSHRSSLLKIDDYDELKFLQSQVCGDIYWIGLSYNGGEGKWKWTDNGTSGIDTKVMGMSPKGGECAFLTTTRIEHIDCSKTFYCICERRMDRT</sequence>